<proteinExistence type="predicted"/>
<dbReference type="Proteomes" id="UP001597506">
    <property type="component" value="Unassembled WGS sequence"/>
</dbReference>
<sequence length="63" mass="7373">MIREENLIKAIKEMSETEAKDILAKIFRKVNRVNGINYTSEDCYKDIEKIYGEKVAGKMIFDK</sequence>
<dbReference type="EMBL" id="JBHUMF010000030">
    <property type="protein sequence ID" value="MFD2681500.1"/>
    <property type="molecule type" value="Genomic_DNA"/>
</dbReference>
<reference evidence="2" key="1">
    <citation type="journal article" date="2019" name="Int. J. Syst. Evol. Microbiol.">
        <title>The Global Catalogue of Microorganisms (GCM) 10K type strain sequencing project: providing services to taxonomists for standard genome sequencing and annotation.</title>
        <authorList>
            <consortium name="The Broad Institute Genomics Platform"/>
            <consortium name="The Broad Institute Genome Sequencing Center for Infectious Disease"/>
            <person name="Wu L."/>
            <person name="Ma J."/>
        </authorList>
    </citation>
    <scope>NUCLEOTIDE SEQUENCE [LARGE SCALE GENOMIC DNA]</scope>
    <source>
        <strain evidence="2">KCTC 3913</strain>
    </source>
</reference>
<name>A0ABW5RS30_9BACI</name>
<accession>A0ABW5RS30</accession>
<keyword evidence="2" id="KW-1185">Reference proteome</keyword>
<organism evidence="1 2">
    <name type="scientific">Bacillus seohaeanensis</name>
    <dbReference type="NCBI Taxonomy" id="284580"/>
    <lineage>
        <taxon>Bacteria</taxon>
        <taxon>Bacillati</taxon>
        <taxon>Bacillota</taxon>
        <taxon>Bacilli</taxon>
        <taxon>Bacillales</taxon>
        <taxon>Bacillaceae</taxon>
        <taxon>Bacillus</taxon>
    </lineage>
</organism>
<protein>
    <submittedName>
        <fullName evidence="1">Uncharacterized protein</fullName>
    </submittedName>
</protein>
<comment type="caution">
    <text evidence="1">The sequence shown here is derived from an EMBL/GenBank/DDBJ whole genome shotgun (WGS) entry which is preliminary data.</text>
</comment>
<evidence type="ECO:0000313" key="2">
    <source>
        <dbReference type="Proteomes" id="UP001597506"/>
    </source>
</evidence>
<dbReference type="RefSeq" id="WP_377935769.1">
    <property type="nucleotide sequence ID" value="NZ_JBHUMF010000030.1"/>
</dbReference>
<evidence type="ECO:0000313" key="1">
    <source>
        <dbReference type="EMBL" id="MFD2681500.1"/>
    </source>
</evidence>
<gene>
    <name evidence="1" type="ORF">ACFSUL_12165</name>
</gene>